<dbReference type="InterPro" id="IPR002401">
    <property type="entry name" value="Cyt_P450_E_grp-I"/>
</dbReference>
<keyword evidence="4 5" id="KW-0408">Iron</keyword>
<dbReference type="PANTHER" id="PTHR46300">
    <property type="entry name" value="P450, PUTATIVE (EUROFUNG)-RELATED-RELATED"/>
    <property type="match status" value="1"/>
</dbReference>
<evidence type="ECO:0000256" key="2">
    <source>
        <dbReference type="ARBA" id="ARBA00022723"/>
    </source>
</evidence>
<dbReference type="GO" id="GO:0005506">
    <property type="term" value="F:iron ion binding"/>
    <property type="evidence" value="ECO:0007669"/>
    <property type="project" value="InterPro"/>
</dbReference>
<reference evidence="8" key="2">
    <citation type="submission" date="2023-06" db="EMBL/GenBank/DDBJ databases">
        <authorList>
            <consortium name="Lawrence Berkeley National Laboratory"/>
            <person name="Haridas S."/>
            <person name="Hensen N."/>
            <person name="Bonometti L."/>
            <person name="Westerberg I."/>
            <person name="Brannstrom I.O."/>
            <person name="Guillou S."/>
            <person name="Cros-Aarteil S."/>
            <person name="Calhoun S."/>
            <person name="Kuo A."/>
            <person name="Mondo S."/>
            <person name="Pangilinan J."/>
            <person name="Riley R."/>
            <person name="Labutti K."/>
            <person name="Andreopoulos B."/>
            <person name="Lipzen A."/>
            <person name="Chen C."/>
            <person name="Yanf M."/>
            <person name="Daum C."/>
            <person name="Ng V."/>
            <person name="Clum A."/>
            <person name="Steindorff A."/>
            <person name="Ohm R."/>
            <person name="Martin F."/>
            <person name="Silar P."/>
            <person name="Natvig D."/>
            <person name="Lalanne C."/>
            <person name="Gautier V."/>
            <person name="Ament-Velasquez S.L."/>
            <person name="Kruys A."/>
            <person name="Hutchinson M.I."/>
            <person name="Powell A.J."/>
            <person name="Barry K."/>
            <person name="Miller A.N."/>
            <person name="Grigoriev I.V."/>
            <person name="Debuchy R."/>
            <person name="Gladieux P."/>
            <person name="Thoren M.H."/>
            <person name="Johannesson H."/>
        </authorList>
    </citation>
    <scope>NUCLEOTIDE SEQUENCE</scope>
    <source>
        <strain evidence="8">SMH4131-1</strain>
    </source>
</reference>
<dbReference type="GO" id="GO:0020037">
    <property type="term" value="F:heme binding"/>
    <property type="evidence" value="ECO:0007669"/>
    <property type="project" value="InterPro"/>
</dbReference>
<evidence type="ECO:0000256" key="1">
    <source>
        <dbReference type="ARBA" id="ARBA00010617"/>
    </source>
</evidence>
<dbReference type="CDD" id="cd11065">
    <property type="entry name" value="CYP64-like"/>
    <property type="match status" value="1"/>
</dbReference>
<protein>
    <submittedName>
        <fullName evidence="8">O-methylsterigmatocystin oxidoreductase</fullName>
    </submittedName>
</protein>
<keyword evidence="7" id="KW-0472">Membrane</keyword>
<evidence type="ECO:0000256" key="7">
    <source>
        <dbReference type="SAM" id="Phobius"/>
    </source>
</evidence>
<dbReference type="InterPro" id="IPR050364">
    <property type="entry name" value="Cytochrome_P450_fung"/>
</dbReference>
<keyword evidence="6" id="KW-0503">Monooxygenase</keyword>
<dbReference type="SUPFAM" id="SSF48264">
    <property type="entry name" value="Cytochrome P450"/>
    <property type="match status" value="1"/>
</dbReference>
<evidence type="ECO:0000256" key="5">
    <source>
        <dbReference type="PIRSR" id="PIRSR602401-1"/>
    </source>
</evidence>
<dbReference type="Proteomes" id="UP001286456">
    <property type="component" value="Unassembled WGS sequence"/>
</dbReference>
<dbReference type="Gene3D" id="1.10.630.10">
    <property type="entry name" value="Cytochrome P450"/>
    <property type="match status" value="1"/>
</dbReference>
<proteinExistence type="inferred from homology"/>
<dbReference type="Pfam" id="PF00067">
    <property type="entry name" value="p450"/>
    <property type="match status" value="1"/>
</dbReference>
<dbReference type="GO" id="GO:0004497">
    <property type="term" value="F:monooxygenase activity"/>
    <property type="evidence" value="ECO:0007669"/>
    <property type="project" value="UniProtKB-KW"/>
</dbReference>
<accession>A0AAE0M4Z9</accession>
<comment type="caution">
    <text evidence="8">The sequence shown here is derived from an EMBL/GenBank/DDBJ whole genome shotgun (WGS) entry which is preliminary data.</text>
</comment>
<comment type="similarity">
    <text evidence="1 6">Belongs to the cytochrome P450 family.</text>
</comment>
<keyword evidence="2 5" id="KW-0479">Metal-binding</keyword>
<evidence type="ECO:0000256" key="6">
    <source>
        <dbReference type="RuleBase" id="RU000461"/>
    </source>
</evidence>
<evidence type="ECO:0000256" key="3">
    <source>
        <dbReference type="ARBA" id="ARBA00023002"/>
    </source>
</evidence>
<keyword evidence="9" id="KW-1185">Reference proteome</keyword>
<dbReference type="PRINTS" id="PR00463">
    <property type="entry name" value="EP450I"/>
</dbReference>
<reference evidence="8" key="1">
    <citation type="journal article" date="2023" name="Mol. Phylogenet. Evol.">
        <title>Genome-scale phylogeny and comparative genomics of the fungal order Sordariales.</title>
        <authorList>
            <person name="Hensen N."/>
            <person name="Bonometti L."/>
            <person name="Westerberg I."/>
            <person name="Brannstrom I.O."/>
            <person name="Guillou S."/>
            <person name="Cros-Aarteil S."/>
            <person name="Calhoun S."/>
            <person name="Haridas S."/>
            <person name="Kuo A."/>
            <person name="Mondo S."/>
            <person name="Pangilinan J."/>
            <person name="Riley R."/>
            <person name="LaButti K."/>
            <person name="Andreopoulos B."/>
            <person name="Lipzen A."/>
            <person name="Chen C."/>
            <person name="Yan M."/>
            <person name="Daum C."/>
            <person name="Ng V."/>
            <person name="Clum A."/>
            <person name="Steindorff A."/>
            <person name="Ohm R.A."/>
            <person name="Martin F."/>
            <person name="Silar P."/>
            <person name="Natvig D.O."/>
            <person name="Lalanne C."/>
            <person name="Gautier V."/>
            <person name="Ament-Velasquez S.L."/>
            <person name="Kruys A."/>
            <person name="Hutchinson M.I."/>
            <person name="Powell A.J."/>
            <person name="Barry K."/>
            <person name="Miller A.N."/>
            <person name="Grigoriev I.V."/>
            <person name="Debuchy R."/>
            <person name="Gladieux P."/>
            <person name="Hiltunen Thoren M."/>
            <person name="Johannesson H."/>
        </authorList>
    </citation>
    <scope>NUCLEOTIDE SEQUENCE</scope>
    <source>
        <strain evidence="8">SMH4131-1</strain>
    </source>
</reference>
<keyword evidence="3 6" id="KW-0560">Oxidoreductase</keyword>
<dbReference type="EMBL" id="JAUEPO010000006">
    <property type="protein sequence ID" value="KAK3319472.1"/>
    <property type="molecule type" value="Genomic_DNA"/>
</dbReference>
<dbReference type="InterPro" id="IPR017972">
    <property type="entry name" value="Cyt_P450_CS"/>
</dbReference>
<dbReference type="InterPro" id="IPR036396">
    <property type="entry name" value="Cyt_P450_sf"/>
</dbReference>
<evidence type="ECO:0000313" key="8">
    <source>
        <dbReference type="EMBL" id="KAK3319472.1"/>
    </source>
</evidence>
<dbReference type="PRINTS" id="PR00385">
    <property type="entry name" value="P450"/>
</dbReference>
<feature type="binding site" description="axial binding residue" evidence="5">
    <location>
        <position position="453"/>
    </location>
    <ligand>
        <name>heme</name>
        <dbReference type="ChEBI" id="CHEBI:30413"/>
    </ligand>
    <ligandPart>
        <name>Fe</name>
        <dbReference type="ChEBI" id="CHEBI:18248"/>
    </ligandPart>
</feature>
<evidence type="ECO:0000313" key="9">
    <source>
        <dbReference type="Proteomes" id="UP001286456"/>
    </source>
</evidence>
<organism evidence="8 9">
    <name type="scientific">Cercophora scortea</name>
    <dbReference type="NCBI Taxonomy" id="314031"/>
    <lineage>
        <taxon>Eukaryota</taxon>
        <taxon>Fungi</taxon>
        <taxon>Dikarya</taxon>
        <taxon>Ascomycota</taxon>
        <taxon>Pezizomycotina</taxon>
        <taxon>Sordariomycetes</taxon>
        <taxon>Sordariomycetidae</taxon>
        <taxon>Sordariales</taxon>
        <taxon>Lasiosphaeriaceae</taxon>
        <taxon>Cercophora</taxon>
    </lineage>
</organism>
<keyword evidence="7" id="KW-0812">Transmembrane</keyword>
<comment type="cofactor">
    <cofactor evidence="5">
        <name>heme</name>
        <dbReference type="ChEBI" id="CHEBI:30413"/>
    </cofactor>
</comment>
<sequence>MNSILATVEAHKVSSLLTFLVAAAIIVSWLRRDRRLDSVPGPPGGYPLIGIGLFLPLSAPALFYDWALKYGDIFKVRVGWYNFVFINSPDAVREILEKQAINTSSKAPAPMSHGIVTGGKRMPTMPYGPHWRAQRSLVRVITTVPMTATFQPSQEFEAKQLLFDLATNNGSQREFYQHMRRYAFSIIMTNTFGERVKNWDHPDVRNAERSQEILRATLRPFAFLSDEFPPLQRLPLWLQPGRAKAEKAAKQVLDIKMALWRRMEKQFAEGTAPHCYARQILEQKDSWYASGLNDEDLAWVAGGLVEAGFETTGVALNSLVLYLAANPRVQERAHEELLRAVGPDRLPTFADMHNLPYVRACVKEVLRINPMLIPGVRHYADADVVYKNHVIPKGTVLVTNTSFLHFDPARYDSPFDFMPERFLDHRLYSSEYAAMSDPYARDHFTFSTGRRVCPGARLAENSLDIALACILWAFEIRPPVVDGVEVKVSTDAADFFPGPFHIPIPFAARFLPRDATRLRVVKEQWEIAQRDGYDLRGVQVDVDGVVKD</sequence>
<name>A0AAE0M4Z9_9PEZI</name>
<dbReference type="PANTHER" id="PTHR46300:SF11">
    <property type="entry name" value="OXIDOREDUCTASE, PUTATIVE-RELATED"/>
    <property type="match status" value="1"/>
</dbReference>
<keyword evidence="5 6" id="KW-0349">Heme</keyword>
<feature type="transmembrane region" description="Helical" evidence="7">
    <location>
        <begin position="45"/>
        <end position="67"/>
    </location>
</feature>
<gene>
    <name evidence="8" type="ORF">B0T19DRAFT_445284</name>
</gene>
<dbReference type="PROSITE" id="PS00086">
    <property type="entry name" value="CYTOCHROME_P450"/>
    <property type="match status" value="1"/>
</dbReference>
<keyword evidence="7" id="KW-1133">Transmembrane helix</keyword>
<dbReference type="InterPro" id="IPR001128">
    <property type="entry name" value="Cyt_P450"/>
</dbReference>
<feature type="transmembrane region" description="Helical" evidence="7">
    <location>
        <begin position="12"/>
        <end position="30"/>
    </location>
</feature>
<evidence type="ECO:0000256" key="4">
    <source>
        <dbReference type="ARBA" id="ARBA00023004"/>
    </source>
</evidence>
<dbReference type="GO" id="GO:0016705">
    <property type="term" value="F:oxidoreductase activity, acting on paired donors, with incorporation or reduction of molecular oxygen"/>
    <property type="evidence" value="ECO:0007669"/>
    <property type="project" value="InterPro"/>
</dbReference>
<dbReference type="AlphaFoldDB" id="A0AAE0M4Z9"/>